<protein>
    <submittedName>
        <fullName evidence="3">Phospholipase</fullName>
    </submittedName>
</protein>
<evidence type="ECO:0000313" key="3">
    <source>
        <dbReference type="EMBL" id="NEC86455.1"/>
    </source>
</evidence>
<dbReference type="SUPFAM" id="SSF53474">
    <property type="entry name" value="alpha/beta-Hydrolases"/>
    <property type="match status" value="1"/>
</dbReference>
<dbReference type="RefSeq" id="WP_164313907.1">
    <property type="nucleotide sequence ID" value="NZ_JAAGLU010000008.1"/>
</dbReference>
<evidence type="ECO:0000259" key="2">
    <source>
        <dbReference type="Pfam" id="PF22316"/>
    </source>
</evidence>
<comment type="caution">
    <text evidence="3">The sequence shown here is derived from an EMBL/GenBank/DDBJ whole genome shotgun (WGS) entry which is preliminary data.</text>
</comment>
<gene>
    <name evidence="3" type="ORF">G3I71_11640</name>
</gene>
<dbReference type="EMBL" id="JAAGLU010000008">
    <property type="protein sequence ID" value="NEC86455.1"/>
    <property type="molecule type" value="Genomic_DNA"/>
</dbReference>
<dbReference type="InterPro" id="IPR029058">
    <property type="entry name" value="AB_hydrolase_fold"/>
</dbReference>
<organism evidence="3">
    <name type="scientific">Streptomyces sp. SID12501</name>
    <dbReference type="NCBI Taxonomy" id="2706042"/>
    <lineage>
        <taxon>Bacteria</taxon>
        <taxon>Bacillati</taxon>
        <taxon>Actinomycetota</taxon>
        <taxon>Actinomycetes</taxon>
        <taxon>Kitasatosporales</taxon>
        <taxon>Streptomycetaceae</taxon>
        <taxon>Streptomyces</taxon>
    </lineage>
</organism>
<name>A0A6B3BQ19_9ACTN</name>
<dbReference type="Pfam" id="PF12146">
    <property type="entry name" value="Hydrolase_4"/>
    <property type="match status" value="1"/>
</dbReference>
<feature type="domain" description="BCE-2095-like N-terminal" evidence="2">
    <location>
        <begin position="16"/>
        <end position="115"/>
    </location>
</feature>
<dbReference type="Gene3D" id="3.40.50.1820">
    <property type="entry name" value="alpha/beta hydrolase"/>
    <property type="match status" value="1"/>
</dbReference>
<proteinExistence type="predicted"/>
<feature type="domain" description="Serine aminopeptidase S33" evidence="1">
    <location>
        <begin position="130"/>
        <end position="255"/>
    </location>
</feature>
<dbReference type="AlphaFoldDB" id="A0A6B3BQ19"/>
<dbReference type="InterPro" id="IPR054527">
    <property type="entry name" value="BCE_2095-like_N"/>
</dbReference>
<dbReference type="Pfam" id="PF22316">
    <property type="entry name" value="ABhydrolase-like_N"/>
    <property type="match status" value="1"/>
</dbReference>
<sequence length="327" mass="34307">MDGQARAAQEALYRALDETVSRLYAEGRLADALKAVEDAAPRIPSRRADTAHLAACLLTLTGRAEDALAALRTALDDGAWWSPAILVDDDDLADVRDLEGFAPLLRESTARHATATGVPLPPVVRRPQGAPRGVLVVLHGADQDAALAAEQWAAAVEAGFVLVAVDSSQRSTPLYRSWPDIGVGIRDITAALAELDEADASLPLLAAGFSAGGRVALLWALSDVSDVAVRPSGFLAVGPALTPAHLDEARRVRAAQGAVRGRMLVGEQDDEVTPEVYDAHAVLVDAGADVTLETIPGLGHDFPADFGRRLPGLLETLLVARPRLAGC</sequence>
<evidence type="ECO:0000259" key="1">
    <source>
        <dbReference type="Pfam" id="PF12146"/>
    </source>
</evidence>
<dbReference type="InterPro" id="IPR022742">
    <property type="entry name" value="Hydrolase_4"/>
</dbReference>
<accession>A0A6B3BQ19</accession>
<reference evidence="3" key="1">
    <citation type="submission" date="2020-01" db="EMBL/GenBank/DDBJ databases">
        <title>Insect and environment-associated Actinomycetes.</title>
        <authorList>
            <person name="Currrie C."/>
            <person name="Chevrette M."/>
            <person name="Carlson C."/>
            <person name="Stubbendieck R."/>
            <person name="Wendt-Pienkowski E."/>
        </authorList>
    </citation>
    <scope>NUCLEOTIDE SEQUENCE</scope>
    <source>
        <strain evidence="3">SID12501</strain>
    </source>
</reference>